<comment type="caution">
    <text evidence="5">The sequence shown here is derived from an EMBL/GenBank/DDBJ whole genome shotgun (WGS) entry which is preliminary data.</text>
</comment>
<reference evidence="5 6" key="1">
    <citation type="journal article" date="2020" name="Microorganisms">
        <title>Reliable Identification of Environmental Pseudomonas Isolates Using the rpoD Gene.</title>
        <authorList>
            <consortium name="The Broad Institute Genome Sequencing Platform"/>
            <person name="Girard L."/>
            <person name="Lood C."/>
            <person name="Rokni-Zadeh H."/>
            <person name="van Noort V."/>
            <person name="Lavigne R."/>
            <person name="De Mot R."/>
        </authorList>
    </citation>
    <scope>NUCLEOTIDE SEQUENCE [LARGE SCALE GENOMIC DNA]</scope>
    <source>
        <strain evidence="5 6">RW7P2</strain>
    </source>
</reference>
<dbReference type="InterPro" id="IPR050179">
    <property type="entry name" value="Trans_hexapeptide_repeat"/>
</dbReference>
<dbReference type="EMBL" id="JABWRS010000016">
    <property type="protein sequence ID" value="MBC3477776.1"/>
    <property type="molecule type" value="Genomic_DNA"/>
</dbReference>
<dbReference type="InterPro" id="IPR018357">
    <property type="entry name" value="Hexapep_transf_CS"/>
</dbReference>
<accession>A0ABR6VBA6</accession>
<dbReference type="PANTHER" id="PTHR43300">
    <property type="entry name" value="ACETYLTRANSFERASE"/>
    <property type="match status" value="1"/>
</dbReference>
<dbReference type="PANTHER" id="PTHR43300:SF12">
    <property type="entry name" value="CHLORAMPHENICOL ACETYLTRANSFERASE"/>
    <property type="match status" value="1"/>
</dbReference>
<dbReference type="RefSeq" id="WP_023381885.1">
    <property type="nucleotide sequence ID" value="NZ_JABWRR010000027.1"/>
</dbReference>
<dbReference type="Gene3D" id="2.160.10.10">
    <property type="entry name" value="Hexapeptide repeat proteins"/>
    <property type="match status" value="1"/>
</dbReference>
<keyword evidence="2" id="KW-0808">Transferase</keyword>
<comment type="similarity">
    <text evidence="1">Belongs to the transferase hexapeptide repeat family.</text>
</comment>
<organism evidence="5 6">
    <name type="scientific">Pseudomonas taiwanensis</name>
    <dbReference type="NCBI Taxonomy" id="470150"/>
    <lineage>
        <taxon>Bacteria</taxon>
        <taxon>Pseudomonadati</taxon>
        <taxon>Pseudomonadota</taxon>
        <taxon>Gammaproteobacteria</taxon>
        <taxon>Pseudomonadales</taxon>
        <taxon>Pseudomonadaceae</taxon>
        <taxon>Pseudomonas</taxon>
    </lineage>
</organism>
<keyword evidence="3" id="KW-0677">Repeat</keyword>
<dbReference type="InterPro" id="IPR011004">
    <property type="entry name" value="Trimer_LpxA-like_sf"/>
</dbReference>
<keyword evidence="4" id="KW-0012">Acyltransferase</keyword>
<keyword evidence="6" id="KW-1185">Reference proteome</keyword>
<protein>
    <submittedName>
        <fullName evidence="5">Antibiotic acetyltransferase</fullName>
    </submittedName>
</protein>
<dbReference type="Proteomes" id="UP000628086">
    <property type="component" value="Unassembled WGS sequence"/>
</dbReference>
<dbReference type="PROSITE" id="PS00101">
    <property type="entry name" value="HEXAPEP_TRANSFERASES"/>
    <property type="match status" value="1"/>
</dbReference>
<dbReference type="CDD" id="cd03349">
    <property type="entry name" value="LbH_XAT"/>
    <property type="match status" value="1"/>
</dbReference>
<evidence type="ECO:0000256" key="3">
    <source>
        <dbReference type="ARBA" id="ARBA00022737"/>
    </source>
</evidence>
<dbReference type="SUPFAM" id="SSF51161">
    <property type="entry name" value="Trimeric LpxA-like enzymes"/>
    <property type="match status" value="1"/>
</dbReference>
<evidence type="ECO:0000256" key="2">
    <source>
        <dbReference type="ARBA" id="ARBA00022679"/>
    </source>
</evidence>
<evidence type="ECO:0000256" key="4">
    <source>
        <dbReference type="ARBA" id="ARBA00023315"/>
    </source>
</evidence>
<evidence type="ECO:0000256" key="1">
    <source>
        <dbReference type="ARBA" id="ARBA00007274"/>
    </source>
</evidence>
<evidence type="ECO:0000313" key="5">
    <source>
        <dbReference type="EMBL" id="MBC3477776.1"/>
    </source>
</evidence>
<sequence>MLKIFREKKFKKAFRKMGGKAAGGPDSFASRASASIEEGVKLGHIRVEPPSLSIGAHTYIRSGTKLSLIAEIGRFCSIGSDCTLGQEKHTHPMDWVSTHPFQYETGALSYSPQLSWTTVGHDVWIGHGATVLEGVNVGTGAIIATRALVTRDVPPYAIVGGNPAKIIRYRHSAETIERLLQSEWWNLDLEFLRSLPLDDTEAFLKIIENSAGLPQATYSRLKVAKRTAQ</sequence>
<proteinExistence type="inferred from homology"/>
<evidence type="ECO:0000313" key="6">
    <source>
        <dbReference type="Proteomes" id="UP000628086"/>
    </source>
</evidence>
<name>A0ABR6VBA6_9PSED</name>
<gene>
    <name evidence="5" type="ORF">HU747_19500</name>
</gene>